<evidence type="ECO:0000256" key="1">
    <source>
        <dbReference type="SAM" id="Coils"/>
    </source>
</evidence>
<keyword evidence="3" id="KW-1185">Reference proteome</keyword>
<gene>
    <name evidence="2" type="ORF">HMPREF9473_01801</name>
</gene>
<evidence type="ECO:0000313" key="2">
    <source>
        <dbReference type="EMBL" id="EHI60214.1"/>
    </source>
</evidence>
<dbReference type="OrthoDB" id="2063048at2"/>
<sequence>MSAREEMKKDLIDKIEKARQALNRSIDEGEEYELIYENSVKLDSLIERYIVADF</sequence>
<dbReference type="AlphaFoldDB" id="G5IE74"/>
<reference evidence="2 3" key="1">
    <citation type="submission" date="2011-08" db="EMBL/GenBank/DDBJ databases">
        <title>The Genome Sequence of Clostridium hathewayi WAL-18680.</title>
        <authorList>
            <consortium name="The Broad Institute Genome Sequencing Platform"/>
            <person name="Earl A."/>
            <person name="Ward D."/>
            <person name="Feldgarden M."/>
            <person name="Gevers D."/>
            <person name="Finegold S.M."/>
            <person name="Summanen P.H."/>
            <person name="Molitoris D.R."/>
            <person name="Song M."/>
            <person name="Daigneault M."/>
            <person name="Allen-Vercoe E."/>
            <person name="Young S.K."/>
            <person name="Zeng Q."/>
            <person name="Gargeya S."/>
            <person name="Fitzgerald M."/>
            <person name="Haas B."/>
            <person name="Abouelleil A."/>
            <person name="Alvarado L."/>
            <person name="Arachchi H.M."/>
            <person name="Berlin A."/>
            <person name="Brown A."/>
            <person name="Chapman S.B."/>
            <person name="Chen Z."/>
            <person name="Dunbar C."/>
            <person name="Freedman E."/>
            <person name="Gearin G."/>
            <person name="Gellesch M."/>
            <person name="Goldberg J."/>
            <person name="Griggs A."/>
            <person name="Gujja S."/>
            <person name="Heiman D."/>
            <person name="Howarth C."/>
            <person name="Larson L."/>
            <person name="Lui A."/>
            <person name="MacDonald P.J.P."/>
            <person name="Montmayeur A."/>
            <person name="Murphy C."/>
            <person name="Neiman D."/>
            <person name="Pearson M."/>
            <person name="Priest M."/>
            <person name="Roberts A."/>
            <person name="Saif S."/>
            <person name="Shea T."/>
            <person name="Shenoy N."/>
            <person name="Sisk P."/>
            <person name="Stolte C."/>
            <person name="Sykes S."/>
            <person name="Wortman J."/>
            <person name="Nusbaum C."/>
            <person name="Birren B."/>
        </authorList>
    </citation>
    <scope>NUCLEOTIDE SEQUENCE [LARGE SCALE GENOMIC DNA]</scope>
    <source>
        <strain evidence="2 3">WAL-18680</strain>
    </source>
</reference>
<evidence type="ECO:0008006" key="4">
    <source>
        <dbReference type="Google" id="ProtNLM"/>
    </source>
</evidence>
<protein>
    <recommendedName>
        <fullName evidence="4">Spo0E like sporulation regulatory protein</fullName>
    </recommendedName>
</protein>
<dbReference type="InterPro" id="IPR018540">
    <property type="entry name" value="Spo0E-like"/>
</dbReference>
<keyword evidence="1" id="KW-0175">Coiled coil</keyword>
<dbReference type="PATRIC" id="fig|742737.3.peg.1826"/>
<evidence type="ECO:0000313" key="3">
    <source>
        <dbReference type="Proteomes" id="UP000005384"/>
    </source>
</evidence>
<dbReference type="GO" id="GO:0043937">
    <property type="term" value="P:regulation of sporulation"/>
    <property type="evidence" value="ECO:0007669"/>
    <property type="project" value="InterPro"/>
</dbReference>
<dbReference type="EMBL" id="ADLN01000032">
    <property type="protein sequence ID" value="EHI60214.1"/>
    <property type="molecule type" value="Genomic_DNA"/>
</dbReference>
<dbReference type="HOGENOM" id="CLU_213243_0_0_9"/>
<feature type="coiled-coil region" evidence="1">
    <location>
        <begin position="1"/>
        <end position="28"/>
    </location>
</feature>
<proteinExistence type="predicted"/>
<dbReference type="Proteomes" id="UP000005384">
    <property type="component" value="Unassembled WGS sequence"/>
</dbReference>
<accession>G5IE74</accession>
<organism evidence="2 3">
    <name type="scientific">Hungatella hathewayi WAL-18680</name>
    <dbReference type="NCBI Taxonomy" id="742737"/>
    <lineage>
        <taxon>Bacteria</taxon>
        <taxon>Bacillati</taxon>
        <taxon>Bacillota</taxon>
        <taxon>Clostridia</taxon>
        <taxon>Lachnospirales</taxon>
        <taxon>Lachnospiraceae</taxon>
        <taxon>Hungatella</taxon>
    </lineage>
</organism>
<comment type="caution">
    <text evidence="2">The sequence shown here is derived from an EMBL/GenBank/DDBJ whole genome shotgun (WGS) entry which is preliminary data.</text>
</comment>
<dbReference type="Pfam" id="PF09388">
    <property type="entry name" value="SpoOE-like"/>
    <property type="match status" value="1"/>
</dbReference>
<name>G5IE74_9FIRM</name>
<dbReference type="RefSeq" id="WP_006779781.1">
    <property type="nucleotide sequence ID" value="NZ_CP040506.1"/>
</dbReference>